<evidence type="ECO:0008006" key="3">
    <source>
        <dbReference type="Google" id="ProtNLM"/>
    </source>
</evidence>
<dbReference type="AlphaFoldDB" id="A0A833DTG5"/>
<dbReference type="Pfam" id="PF09895">
    <property type="entry name" value="DUF2122"/>
    <property type="match status" value="1"/>
</dbReference>
<dbReference type="InterPro" id="IPR018665">
    <property type="entry name" value="DUF2122_RecB-nuclease-rel"/>
</dbReference>
<evidence type="ECO:0000313" key="1">
    <source>
        <dbReference type="EMBL" id="HIP56870.1"/>
    </source>
</evidence>
<evidence type="ECO:0000313" key="2">
    <source>
        <dbReference type="Proteomes" id="UP000605805"/>
    </source>
</evidence>
<reference evidence="1" key="1">
    <citation type="journal article" date="2020" name="ISME J.">
        <title>Gammaproteobacteria mediating utilization of methyl-, sulfur- and petroleum organic compounds in deep ocean hydrothermal plumes.</title>
        <authorList>
            <person name="Zhou Z."/>
            <person name="Liu Y."/>
            <person name="Pan J."/>
            <person name="Cron B.R."/>
            <person name="Toner B.M."/>
            <person name="Anantharaman K."/>
            <person name="Breier J.A."/>
            <person name="Dick G.J."/>
            <person name="Li M."/>
        </authorList>
    </citation>
    <scope>NUCLEOTIDE SEQUENCE</scope>
    <source>
        <strain evidence="1">SZUA-1435</strain>
    </source>
</reference>
<protein>
    <recommendedName>
        <fullName evidence="3">Exonuclease</fullName>
    </recommendedName>
</protein>
<comment type="caution">
    <text evidence="1">The sequence shown here is derived from an EMBL/GenBank/DDBJ whole genome shotgun (WGS) entry which is preliminary data.</text>
</comment>
<gene>
    <name evidence="1" type="ORF">EYH02_02205</name>
</gene>
<dbReference type="Proteomes" id="UP000605805">
    <property type="component" value="Unassembled WGS sequence"/>
</dbReference>
<organism evidence="1 2">
    <name type="scientific">Ignisphaera aggregans</name>
    <dbReference type="NCBI Taxonomy" id="334771"/>
    <lineage>
        <taxon>Archaea</taxon>
        <taxon>Thermoproteota</taxon>
        <taxon>Thermoprotei</taxon>
        <taxon>Desulfurococcales</taxon>
        <taxon>Desulfurococcaceae</taxon>
        <taxon>Ignisphaera</taxon>
    </lineage>
</organism>
<accession>A0A833DTG5</accession>
<proteinExistence type="predicted"/>
<sequence length="161" mass="17532">MGNSMSLRLHLAIYAPSSPQRLVDVARLAFSFDFVKSLVIVKPTGMAAQVGLADVSKLSYKTSRNLLILHSLSELSEVLRVDRMFVLVHDTEARSLKDIEMQGDIAVVIQGGDTPIPKQEIATAEPVTVPVSYGSGIPVADTAILLYIVNERLREGRADTK</sequence>
<name>A0A833DTG5_9CREN</name>
<dbReference type="EMBL" id="DQTV01000044">
    <property type="protein sequence ID" value="HIP56870.1"/>
    <property type="molecule type" value="Genomic_DNA"/>
</dbReference>